<dbReference type="EC" id="3.4.11.18" evidence="9"/>
<evidence type="ECO:0000256" key="5">
    <source>
        <dbReference type="ARBA" id="ARBA00022490"/>
    </source>
</evidence>
<feature type="binding site" evidence="9">
    <location>
        <position position="231"/>
    </location>
    <ligand>
        <name>a divalent metal cation</name>
        <dbReference type="ChEBI" id="CHEBI:60240"/>
        <label>2</label>
        <note>catalytic</note>
    </ligand>
</feature>
<comment type="cofactor">
    <cofactor evidence="9">
        <name>Co(2+)</name>
        <dbReference type="ChEBI" id="CHEBI:48828"/>
    </cofactor>
    <cofactor evidence="9">
        <name>Zn(2+)</name>
        <dbReference type="ChEBI" id="CHEBI:29105"/>
    </cofactor>
    <cofactor evidence="9">
        <name>Mn(2+)</name>
        <dbReference type="ChEBI" id="CHEBI:29035"/>
    </cofactor>
    <cofactor evidence="9">
        <name>Fe(2+)</name>
        <dbReference type="ChEBI" id="CHEBI:29033"/>
    </cofactor>
    <text evidence="9">Binds 2 divalent metal cations per subunit. Has a high-affinity and a low affinity metal-binding site. The true nature of the physiological cofactor is under debate. The enzyme is active with cobalt, zinc, manganese or divalent iron ions. Most likely, methionine aminopeptidases function as mononuclear Fe(2+)-metalloproteases under physiological conditions, and the catalytically relevant metal-binding site has been assigned to the histidine-containing high-affinity site.</text>
</comment>
<dbReference type="GO" id="GO:0070006">
    <property type="term" value="F:metalloaminopeptidase activity"/>
    <property type="evidence" value="ECO:0007669"/>
    <property type="project" value="UniProtKB-UniRule"/>
</dbReference>
<dbReference type="AlphaFoldDB" id="A0A1Y2FIG6"/>
<dbReference type="NCBIfam" id="TIGR00501">
    <property type="entry name" value="met_pdase_II"/>
    <property type="match status" value="1"/>
</dbReference>
<keyword evidence="5 9" id="KW-0963">Cytoplasm</keyword>
<evidence type="ECO:0000256" key="2">
    <source>
        <dbReference type="ARBA" id="ARBA00001936"/>
    </source>
</evidence>
<dbReference type="HAMAP" id="MF_03175">
    <property type="entry name" value="MetAP_2_euk"/>
    <property type="match status" value="1"/>
</dbReference>
<dbReference type="Proteomes" id="UP000193685">
    <property type="component" value="Unassembled WGS sequence"/>
</dbReference>
<dbReference type="GO" id="GO:0006508">
    <property type="term" value="P:proteolysis"/>
    <property type="evidence" value="ECO:0007669"/>
    <property type="project" value="UniProtKB-KW"/>
</dbReference>
<gene>
    <name evidence="12" type="ORF">BCR37DRAFT_290517</name>
</gene>
<feature type="binding site" evidence="9">
    <location>
        <position position="335"/>
    </location>
    <ligand>
        <name>a divalent metal cation</name>
        <dbReference type="ChEBI" id="CHEBI:60240"/>
        <label>1</label>
    </ligand>
</feature>
<evidence type="ECO:0000313" key="12">
    <source>
        <dbReference type="EMBL" id="ORY83036.1"/>
    </source>
</evidence>
<keyword evidence="4 9" id="KW-0031">Aminopeptidase</keyword>
<dbReference type="RefSeq" id="XP_040725617.1">
    <property type="nucleotide sequence ID" value="XM_040866858.1"/>
</dbReference>
<dbReference type="PRINTS" id="PR00599">
    <property type="entry name" value="MAPEPTIDASE"/>
</dbReference>
<keyword evidence="8 9" id="KW-0378">Hydrolase</keyword>
<feature type="binding site" evidence="9">
    <location>
        <position position="193"/>
    </location>
    <ligand>
        <name>a divalent metal cation</name>
        <dbReference type="ChEBI" id="CHEBI:60240"/>
        <label>2</label>
        <note>catalytic</note>
    </ligand>
</feature>
<dbReference type="InterPro" id="IPR050247">
    <property type="entry name" value="Met_Aminopeptidase_Type2"/>
</dbReference>
<sequence length="354" mass="39467">MAYNDNLKRTTEEEERAIEREKDCESRFNDLRRAAEVHRQVRGYARRTIKPGMSMTSIANLIEDGTRSLVEANGMQSGIGFPTGLSLDHCAAHYSPNPKDTIVLEHGNVMKVDFGVHVNGHIVDSAFTMTFDPVYDDLLKAVQEATETGVKAAGIDVVLADIGEQIQETMESFEVTIKGKTFPVKSIRNLNGHNINPYSIHGGKSVPIIKPREDNMEYQMRMEEGETFAIETFGSTGAGYVQNVGNCSHYALIPADKTSQQYRQQYNSVAKFSAAKHLLHVIETSFGTLPFCRRYLDRLGEESHLLGLSRLVKAGIVNDYPPLDDIDGCYTAQFEHTILLKPTAKEVVSRGEDY</sequence>
<dbReference type="InterPro" id="IPR036390">
    <property type="entry name" value="WH_DNA-bd_sf"/>
</dbReference>
<evidence type="ECO:0000256" key="10">
    <source>
        <dbReference type="RuleBase" id="RU003653"/>
    </source>
</evidence>
<dbReference type="STRING" id="56484.A0A1Y2FIG6"/>
<keyword evidence="7 9" id="KW-0479">Metal-binding</keyword>
<dbReference type="InterPro" id="IPR002468">
    <property type="entry name" value="Pept_M24A_MAP2"/>
</dbReference>
<feature type="binding site" evidence="9">
    <location>
        <position position="335"/>
    </location>
    <ligand>
        <name>a divalent metal cation</name>
        <dbReference type="ChEBI" id="CHEBI:60240"/>
        <label>2</label>
        <note>catalytic</note>
    </ligand>
</feature>
<protein>
    <recommendedName>
        <fullName evidence="9">Methionine aminopeptidase 2</fullName>
        <shortName evidence="9">MAP 2</shortName>
        <shortName evidence="9">MetAP 2</shortName>
        <ecNumber evidence="9">3.4.11.18</ecNumber>
    </recommendedName>
    <alternativeName>
        <fullName evidence="9">Peptidase M</fullName>
    </alternativeName>
</protein>
<dbReference type="InterPro" id="IPR036388">
    <property type="entry name" value="WH-like_DNA-bd_sf"/>
</dbReference>
<dbReference type="OrthoDB" id="7848262at2759"/>
<evidence type="ECO:0000256" key="3">
    <source>
        <dbReference type="ARBA" id="ARBA00001954"/>
    </source>
</evidence>
<evidence type="ECO:0000256" key="6">
    <source>
        <dbReference type="ARBA" id="ARBA00022670"/>
    </source>
</evidence>
<dbReference type="Gene3D" id="1.10.10.10">
    <property type="entry name" value="Winged helix-like DNA-binding domain superfamily/Winged helix DNA-binding domain"/>
    <property type="match status" value="1"/>
</dbReference>
<proteinExistence type="inferred from homology"/>
<feature type="binding site" evidence="9">
    <location>
        <position position="113"/>
    </location>
    <ligand>
        <name>a divalent metal cation</name>
        <dbReference type="ChEBI" id="CHEBI:60240"/>
        <label>1</label>
    </ligand>
</feature>
<dbReference type="InterPro" id="IPR001714">
    <property type="entry name" value="Pept_M24_MAP"/>
</dbReference>
<feature type="binding site" evidence="9">
    <location>
        <position position="201"/>
    </location>
    <ligand>
        <name>substrate</name>
    </ligand>
</feature>
<dbReference type="Gene3D" id="3.90.230.10">
    <property type="entry name" value="Creatinase/methionine aminopeptidase superfamily"/>
    <property type="match status" value="1"/>
</dbReference>
<accession>A0A1Y2FIG6</accession>
<comment type="similarity">
    <text evidence="9">Belongs to the peptidase M24A family. Methionine aminopeptidase eukaryotic type 2 subfamily.</text>
</comment>
<comment type="cofactor">
    <cofactor evidence="2">
        <name>Mn(2+)</name>
        <dbReference type="ChEBI" id="CHEBI:29035"/>
    </cofactor>
</comment>
<evidence type="ECO:0000259" key="11">
    <source>
        <dbReference type="Pfam" id="PF00557"/>
    </source>
</evidence>
<dbReference type="GO" id="GO:0004239">
    <property type="term" value="F:initiator methionyl aminopeptidase activity"/>
    <property type="evidence" value="ECO:0007669"/>
    <property type="project" value="UniProtKB-UniRule"/>
</dbReference>
<dbReference type="CDD" id="cd01088">
    <property type="entry name" value="MetAP2"/>
    <property type="match status" value="1"/>
</dbReference>
<evidence type="ECO:0000256" key="8">
    <source>
        <dbReference type="ARBA" id="ARBA00022801"/>
    </source>
</evidence>
<dbReference type="PANTHER" id="PTHR45777:SF2">
    <property type="entry name" value="METHIONINE AMINOPEPTIDASE 2"/>
    <property type="match status" value="1"/>
</dbReference>
<dbReference type="OMA" id="PFAKRWL"/>
<dbReference type="EMBL" id="MCFI01000008">
    <property type="protein sequence ID" value="ORY83036.1"/>
    <property type="molecule type" value="Genomic_DNA"/>
</dbReference>
<comment type="cofactor">
    <cofactor evidence="3">
        <name>Fe(2+)</name>
        <dbReference type="ChEBI" id="CHEBI:29033"/>
    </cofactor>
</comment>
<feature type="binding site" evidence="9">
    <location>
        <position position="124"/>
    </location>
    <ligand>
        <name>a divalent metal cation</name>
        <dbReference type="ChEBI" id="CHEBI:60240"/>
        <label>2</label>
        <note>catalytic</note>
    </ligand>
</feature>
<evidence type="ECO:0000256" key="9">
    <source>
        <dbReference type="HAMAP-Rule" id="MF_03175"/>
    </source>
</evidence>
<evidence type="ECO:0000256" key="4">
    <source>
        <dbReference type="ARBA" id="ARBA00022438"/>
    </source>
</evidence>
<feature type="binding site" evidence="9">
    <location>
        <position position="124"/>
    </location>
    <ligand>
        <name>a divalent metal cation</name>
        <dbReference type="ChEBI" id="CHEBI:60240"/>
        <label>1</label>
    </ligand>
</feature>
<keyword evidence="6 9" id="KW-0645">Protease</keyword>
<comment type="subcellular location">
    <subcellularLocation>
        <location evidence="9">Cytoplasm</location>
    </subcellularLocation>
</comment>
<dbReference type="PANTHER" id="PTHR45777">
    <property type="entry name" value="METHIONINE AMINOPEPTIDASE 2"/>
    <property type="match status" value="1"/>
</dbReference>
<dbReference type="GO" id="GO:0046872">
    <property type="term" value="F:metal ion binding"/>
    <property type="evidence" value="ECO:0007669"/>
    <property type="project" value="UniProtKB-UniRule"/>
</dbReference>
<evidence type="ECO:0000313" key="13">
    <source>
        <dbReference type="Proteomes" id="UP000193685"/>
    </source>
</evidence>
<feature type="domain" description="Peptidase M24" evidence="11">
    <location>
        <begin position="31"/>
        <end position="237"/>
    </location>
</feature>
<dbReference type="InterPro" id="IPR036005">
    <property type="entry name" value="Creatinase/aminopeptidase-like"/>
</dbReference>
<evidence type="ECO:0000256" key="1">
    <source>
        <dbReference type="ARBA" id="ARBA00000294"/>
    </source>
</evidence>
<name>A0A1Y2FIG6_PROLT</name>
<dbReference type="SUPFAM" id="SSF55920">
    <property type="entry name" value="Creatinase/aminopeptidase"/>
    <property type="match status" value="1"/>
</dbReference>
<organism evidence="12 13">
    <name type="scientific">Protomyces lactucae-debilis</name>
    <dbReference type="NCBI Taxonomy" id="2754530"/>
    <lineage>
        <taxon>Eukaryota</taxon>
        <taxon>Fungi</taxon>
        <taxon>Dikarya</taxon>
        <taxon>Ascomycota</taxon>
        <taxon>Taphrinomycotina</taxon>
        <taxon>Taphrinomycetes</taxon>
        <taxon>Taphrinales</taxon>
        <taxon>Protomycetaceae</taxon>
        <taxon>Protomyces</taxon>
    </lineage>
</organism>
<comment type="catalytic activity">
    <reaction evidence="1 9 10">
        <text>Release of N-terminal amino acids, preferentially methionine, from peptides and arylamides.</text>
        <dbReference type="EC" id="3.4.11.18"/>
    </reaction>
</comment>
<dbReference type="InterPro" id="IPR000994">
    <property type="entry name" value="Pept_M24"/>
</dbReference>
<dbReference type="Pfam" id="PF00557">
    <property type="entry name" value="Peptidase_M24"/>
    <property type="match status" value="1"/>
</dbReference>
<keyword evidence="13" id="KW-1185">Reference proteome</keyword>
<comment type="function">
    <text evidence="9 10">Cotranslationally removes the N-terminal methionine from nascent proteins. The N-terminal methionine is often cleaved when the second residue in the primary sequence is small and uncharged (Met-Ala-, Cys, Gly, Pro, Ser, Thr, or Val).</text>
</comment>
<feature type="binding site" evidence="9">
    <location>
        <position position="93"/>
    </location>
    <ligand>
        <name>substrate</name>
    </ligand>
</feature>
<dbReference type="SUPFAM" id="SSF46785">
    <property type="entry name" value="Winged helix' DNA-binding domain"/>
    <property type="match status" value="1"/>
</dbReference>
<reference evidence="12 13" key="1">
    <citation type="submission" date="2016-07" db="EMBL/GenBank/DDBJ databases">
        <title>Pervasive Adenine N6-methylation of Active Genes in Fungi.</title>
        <authorList>
            <consortium name="DOE Joint Genome Institute"/>
            <person name="Mondo S.J."/>
            <person name="Dannebaum R.O."/>
            <person name="Kuo R.C."/>
            <person name="Labutti K."/>
            <person name="Haridas S."/>
            <person name="Kuo A."/>
            <person name="Salamov A."/>
            <person name="Ahrendt S.R."/>
            <person name="Lipzen A."/>
            <person name="Sullivan W."/>
            <person name="Andreopoulos W.B."/>
            <person name="Clum A."/>
            <person name="Lindquist E."/>
            <person name="Daum C."/>
            <person name="Ramamoorthy G.K."/>
            <person name="Gryganskyi A."/>
            <person name="Culley D."/>
            <person name="Magnuson J.K."/>
            <person name="James T.Y."/>
            <person name="O'Malley M.A."/>
            <person name="Stajich J.E."/>
            <person name="Spatafora J.W."/>
            <person name="Visel A."/>
            <person name="Grigoriev I.V."/>
        </authorList>
    </citation>
    <scope>NUCLEOTIDE SEQUENCE [LARGE SCALE GENOMIC DNA]</scope>
    <source>
        <strain evidence="12 13">12-1054</strain>
    </source>
</reference>
<evidence type="ECO:0000256" key="7">
    <source>
        <dbReference type="ARBA" id="ARBA00022723"/>
    </source>
</evidence>
<comment type="caution">
    <text evidence="12">The sequence shown here is derived from an EMBL/GenBank/DDBJ whole genome shotgun (WGS) entry which is preliminary data.</text>
</comment>
<dbReference type="GeneID" id="63783457"/>
<dbReference type="GO" id="GO:0005737">
    <property type="term" value="C:cytoplasm"/>
    <property type="evidence" value="ECO:0007669"/>
    <property type="project" value="UniProtKB-SubCell"/>
</dbReference>